<reference evidence="3" key="1">
    <citation type="submission" date="2017-10" db="EMBL/GenBank/DDBJ databases">
        <authorList>
            <person name="Kravchenko I.K."/>
            <person name="Grouzdev D.S."/>
        </authorList>
    </citation>
    <scope>NUCLEOTIDE SEQUENCE [LARGE SCALE GENOMIC DNA]</scope>
    <source>
        <strain evidence="3">B2</strain>
    </source>
</reference>
<dbReference type="RefSeq" id="WP_098738588.1">
    <property type="nucleotide sequence ID" value="NZ_PDKW01000042.1"/>
</dbReference>
<organism evidence="2 3">
    <name type="scientific">Azospirillum palustre</name>
    <dbReference type="NCBI Taxonomy" id="2044885"/>
    <lineage>
        <taxon>Bacteria</taxon>
        <taxon>Pseudomonadati</taxon>
        <taxon>Pseudomonadota</taxon>
        <taxon>Alphaproteobacteria</taxon>
        <taxon>Rhodospirillales</taxon>
        <taxon>Azospirillaceae</taxon>
        <taxon>Azospirillum</taxon>
    </lineage>
</organism>
<evidence type="ECO:0000256" key="1">
    <source>
        <dbReference type="SAM" id="MobiDB-lite"/>
    </source>
</evidence>
<evidence type="ECO:0000313" key="3">
    <source>
        <dbReference type="Proteomes" id="UP000225379"/>
    </source>
</evidence>
<evidence type="ECO:0000313" key="2">
    <source>
        <dbReference type="EMBL" id="PGH55875.1"/>
    </source>
</evidence>
<dbReference type="EMBL" id="PDKW01000042">
    <property type="protein sequence ID" value="PGH55875.1"/>
    <property type="molecule type" value="Genomic_DNA"/>
</dbReference>
<keyword evidence="3" id="KW-1185">Reference proteome</keyword>
<name>A0A2B8BD89_9PROT</name>
<comment type="caution">
    <text evidence="2">The sequence shown here is derived from an EMBL/GenBank/DDBJ whole genome shotgun (WGS) entry which is preliminary data.</text>
</comment>
<protein>
    <submittedName>
        <fullName evidence="2">Uncharacterized protein</fullName>
    </submittedName>
</protein>
<proteinExistence type="predicted"/>
<sequence>MTDRRLFVVEDARRRVVASARDAGQARTIAAMMLLGSPHALERDALVVREPEEEECAAFEASRPARGSEADLGAIQL</sequence>
<gene>
    <name evidence="2" type="ORF">CRT60_21730</name>
</gene>
<feature type="region of interest" description="Disordered" evidence="1">
    <location>
        <begin position="58"/>
        <end position="77"/>
    </location>
</feature>
<accession>A0A2B8BD89</accession>
<dbReference type="AlphaFoldDB" id="A0A2B8BD89"/>
<dbReference type="Proteomes" id="UP000225379">
    <property type="component" value="Unassembled WGS sequence"/>
</dbReference>